<evidence type="ECO:0000256" key="11">
    <source>
        <dbReference type="SAM" id="MobiDB-lite"/>
    </source>
</evidence>
<dbReference type="InterPro" id="IPR035906">
    <property type="entry name" value="MetI-like_sf"/>
</dbReference>
<keyword evidence="5 10" id="KW-1003">Cell membrane</keyword>
<accession>A0ABV9AMH0</accession>
<name>A0ABV9AMH0_9ACTN</name>
<feature type="region of interest" description="Disordered" evidence="11">
    <location>
        <begin position="382"/>
        <end position="438"/>
    </location>
</feature>
<feature type="transmembrane region" description="Helical" evidence="10">
    <location>
        <begin position="167"/>
        <end position="196"/>
    </location>
</feature>
<keyword evidence="8 10" id="KW-1133">Transmembrane helix</keyword>
<feature type="transmembrane region" description="Helical" evidence="10">
    <location>
        <begin position="53"/>
        <end position="71"/>
    </location>
</feature>
<evidence type="ECO:0000256" key="5">
    <source>
        <dbReference type="ARBA" id="ARBA00022475"/>
    </source>
</evidence>
<dbReference type="InterPro" id="IPR000515">
    <property type="entry name" value="MetI-like"/>
</dbReference>
<comment type="function">
    <text evidence="1">Part of the binding-protein-dependent transport system for phosphate; probably responsible for the translocation of the substrate across the membrane.</text>
</comment>
<dbReference type="Pfam" id="PF00528">
    <property type="entry name" value="BPD_transp_1"/>
    <property type="match status" value="1"/>
</dbReference>
<evidence type="ECO:0000256" key="2">
    <source>
        <dbReference type="ARBA" id="ARBA00004651"/>
    </source>
</evidence>
<protein>
    <recommendedName>
        <fullName evidence="10">Phosphate transport system permease protein PstA</fullName>
    </recommendedName>
</protein>
<feature type="compositionally biased region" description="Low complexity" evidence="11">
    <location>
        <begin position="405"/>
        <end position="438"/>
    </location>
</feature>
<organism evidence="13 14">
    <name type="scientific">Streptomyces vulcanius</name>
    <dbReference type="NCBI Taxonomy" id="1441876"/>
    <lineage>
        <taxon>Bacteria</taxon>
        <taxon>Bacillati</taxon>
        <taxon>Actinomycetota</taxon>
        <taxon>Actinomycetes</taxon>
        <taxon>Kitasatosporales</taxon>
        <taxon>Streptomycetaceae</taxon>
        <taxon>Streptomyces</taxon>
    </lineage>
</organism>
<comment type="subcellular location">
    <subcellularLocation>
        <location evidence="2 10">Cell membrane</location>
        <topology evidence="2 10">Multi-pass membrane protein</topology>
    </subcellularLocation>
</comment>
<dbReference type="PROSITE" id="PS50928">
    <property type="entry name" value="ABC_TM1"/>
    <property type="match status" value="1"/>
</dbReference>
<feature type="transmembrane region" description="Helical" evidence="10">
    <location>
        <begin position="241"/>
        <end position="263"/>
    </location>
</feature>
<dbReference type="PANTHER" id="PTHR42922:SF1">
    <property type="entry name" value="PHOSPHATE TRANSPORT SYSTEM PERMEASE PROTEIN PSTA"/>
    <property type="match status" value="1"/>
</dbReference>
<dbReference type="Gene3D" id="1.10.3720.10">
    <property type="entry name" value="MetI-like"/>
    <property type="match status" value="1"/>
</dbReference>
<evidence type="ECO:0000256" key="3">
    <source>
        <dbReference type="ARBA" id="ARBA00007069"/>
    </source>
</evidence>
<keyword evidence="7 10" id="KW-0812">Transmembrane</keyword>
<keyword evidence="4" id="KW-0813">Transport</keyword>
<evidence type="ECO:0000256" key="7">
    <source>
        <dbReference type="ARBA" id="ARBA00022692"/>
    </source>
</evidence>
<keyword evidence="6" id="KW-0592">Phosphate transport</keyword>
<evidence type="ECO:0000256" key="8">
    <source>
        <dbReference type="ARBA" id="ARBA00022989"/>
    </source>
</evidence>
<keyword evidence="14" id="KW-1185">Reference proteome</keyword>
<dbReference type="SUPFAM" id="SSF161098">
    <property type="entry name" value="MetI-like"/>
    <property type="match status" value="1"/>
</dbReference>
<feature type="compositionally biased region" description="Polar residues" evidence="11">
    <location>
        <begin position="33"/>
        <end position="43"/>
    </location>
</feature>
<feature type="transmembrane region" description="Helical" evidence="10">
    <location>
        <begin position="77"/>
        <end position="100"/>
    </location>
</feature>
<keyword evidence="9 10" id="KW-0472">Membrane</keyword>
<dbReference type="InterPro" id="IPR005672">
    <property type="entry name" value="Phosphate_PstA"/>
</dbReference>
<evidence type="ECO:0000259" key="12">
    <source>
        <dbReference type="PROSITE" id="PS50928"/>
    </source>
</evidence>
<comment type="caution">
    <text evidence="13">The sequence shown here is derived from an EMBL/GenBank/DDBJ whole genome shotgun (WGS) entry which is preliminary data.</text>
</comment>
<evidence type="ECO:0000313" key="13">
    <source>
        <dbReference type="EMBL" id="MFC4499773.1"/>
    </source>
</evidence>
<feature type="compositionally biased region" description="Basic residues" evidence="11">
    <location>
        <begin position="385"/>
        <end position="396"/>
    </location>
</feature>
<reference evidence="14" key="1">
    <citation type="journal article" date="2019" name="Int. J. Syst. Evol. Microbiol.">
        <title>The Global Catalogue of Microorganisms (GCM) 10K type strain sequencing project: providing services to taxonomists for standard genome sequencing and annotation.</title>
        <authorList>
            <consortium name="The Broad Institute Genomics Platform"/>
            <consortium name="The Broad Institute Genome Sequencing Center for Infectious Disease"/>
            <person name="Wu L."/>
            <person name="Ma J."/>
        </authorList>
    </citation>
    <scope>NUCLEOTIDE SEQUENCE [LARGE SCALE GENOMIC DNA]</scope>
    <source>
        <strain evidence="14">CGMCC 4.7177</strain>
    </source>
</reference>
<feature type="transmembrane region" description="Helical" evidence="10">
    <location>
        <begin position="352"/>
        <end position="378"/>
    </location>
</feature>
<dbReference type="Proteomes" id="UP001595839">
    <property type="component" value="Unassembled WGS sequence"/>
</dbReference>
<dbReference type="RefSeq" id="WP_381165532.1">
    <property type="nucleotide sequence ID" value="NZ_JBHSFK010000005.1"/>
</dbReference>
<evidence type="ECO:0000256" key="1">
    <source>
        <dbReference type="ARBA" id="ARBA00003510"/>
    </source>
</evidence>
<feature type="transmembrane region" description="Helical" evidence="10">
    <location>
        <begin position="112"/>
        <end position="137"/>
    </location>
</feature>
<dbReference type="NCBIfam" id="TIGR00974">
    <property type="entry name" value="3a0107s02c"/>
    <property type="match status" value="1"/>
</dbReference>
<feature type="transmembrane region" description="Helical" evidence="10">
    <location>
        <begin position="284"/>
        <end position="306"/>
    </location>
</feature>
<evidence type="ECO:0000313" key="14">
    <source>
        <dbReference type="Proteomes" id="UP001595839"/>
    </source>
</evidence>
<evidence type="ECO:0000256" key="10">
    <source>
        <dbReference type="RuleBase" id="RU363043"/>
    </source>
</evidence>
<dbReference type="PANTHER" id="PTHR42922">
    <property type="entry name" value="PHOSPHATE TRANSPORT SYSTEM PERMEASE PROTEIN PSTA"/>
    <property type="match status" value="1"/>
</dbReference>
<comment type="similarity">
    <text evidence="3 10">Belongs to the binding-protein-dependent transport system permease family. CysTW subfamily.</text>
</comment>
<feature type="region of interest" description="Disordered" evidence="11">
    <location>
        <begin position="1"/>
        <end position="43"/>
    </location>
</feature>
<evidence type="ECO:0000256" key="4">
    <source>
        <dbReference type="ARBA" id="ARBA00022448"/>
    </source>
</evidence>
<dbReference type="CDD" id="cd06261">
    <property type="entry name" value="TM_PBP2"/>
    <property type="match status" value="1"/>
</dbReference>
<dbReference type="InterPro" id="IPR051408">
    <property type="entry name" value="Phosphate_transprt_permease"/>
</dbReference>
<feature type="transmembrane region" description="Helical" evidence="10">
    <location>
        <begin position="216"/>
        <end position="235"/>
    </location>
</feature>
<evidence type="ECO:0000256" key="9">
    <source>
        <dbReference type="ARBA" id="ARBA00023136"/>
    </source>
</evidence>
<sequence length="438" mass="46118">MTVTAPQSPPGDHAPGPEDARPAPPTVLPARFSAQSTRGEPRRNLSTLRGSDVYAMLGALAASLAVTWVMFDRLLPFNGALGFVVIAYALFLGLYALLVSFDEDGPAVRDRLAAVVVQSLGLLMLAVLGFVVVYTIWQGRTALPHLNFYTESMANAGPLEPLSVGGIAHAIVGTLWQISIALLICIPVGLVSAVFLNEVPGAFSRFVRTIVEAMTALPSVVAGLFIYATIILGLGVDQSGIAAGLAISVMMLPIIIRAADVVLRLVPGTLREASYALGTSRWRTVWHVVLPTSRSGLTTAIILGTARGVGETSPVLLTAGYTQEMETNPFGDSMVSLPLTAFKLVESPEPAYIARGFGTAAVLLVLVLVLFVVARVLGGRGPGRLTRRQEHRRVKASRRDIQRYSTRVATATPTTGTASTGAASTSSASTSSSTRSTP</sequence>
<dbReference type="EMBL" id="JBHSFK010000005">
    <property type="protein sequence ID" value="MFC4499773.1"/>
    <property type="molecule type" value="Genomic_DNA"/>
</dbReference>
<gene>
    <name evidence="13" type="primary">pstA</name>
    <name evidence="13" type="ORF">ACFPIH_09540</name>
</gene>
<evidence type="ECO:0000256" key="6">
    <source>
        <dbReference type="ARBA" id="ARBA00022592"/>
    </source>
</evidence>
<feature type="domain" description="ABC transmembrane type-1" evidence="12">
    <location>
        <begin position="171"/>
        <end position="374"/>
    </location>
</feature>
<proteinExistence type="inferred from homology"/>